<protein>
    <submittedName>
        <fullName evidence="1">Uncharacterized protein</fullName>
    </submittedName>
</protein>
<keyword evidence="2" id="KW-1185">Reference proteome</keyword>
<reference evidence="1" key="1">
    <citation type="submission" date="2021-12" db="EMBL/GenBank/DDBJ databases">
        <title>Discovery of the Pendulisporaceae a myxobacterial family with distinct sporulation behavior and unique specialized metabolism.</title>
        <authorList>
            <person name="Garcia R."/>
            <person name="Popoff A."/>
            <person name="Bader C.D."/>
            <person name="Loehr J."/>
            <person name="Walesch S."/>
            <person name="Walt C."/>
            <person name="Boldt J."/>
            <person name="Bunk B."/>
            <person name="Haeckl F.J.F.P.J."/>
            <person name="Gunesch A.P."/>
            <person name="Birkelbach J."/>
            <person name="Nuebel U."/>
            <person name="Pietschmann T."/>
            <person name="Bach T."/>
            <person name="Mueller R."/>
        </authorList>
    </citation>
    <scope>NUCLEOTIDE SEQUENCE</scope>
    <source>
        <strain evidence="1">MSr11367</strain>
    </source>
</reference>
<dbReference type="RefSeq" id="WP_394834479.1">
    <property type="nucleotide sequence ID" value="NZ_CP089929.1"/>
</dbReference>
<accession>A0ABZ2L1N6</accession>
<dbReference type="Proteomes" id="UP001374803">
    <property type="component" value="Chromosome"/>
</dbReference>
<dbReference type="EMBL" id="CP089983">
    <property type="protein sequence ID" value="WXB04837.1"/>
    <property type="molecule type" value="Genomic_DNA"/>
</dbReference>
<evidence type="ECO:0000313" key="1">
    <source>
        <dbReference type="EMBL" id="WXB04837.1"/>
    </source>
</evidence>
<gene>
    <name evidence="1" type="ORF">LVJ94_49095</name>
</gene>
<organism evidence="1 2">
    <name type="scientific">Pendulispora rubella</name>
    <dbReference type="NCBI Taxonomy" id="2741070"/>
    <lineage>
        <taxon>Bacteria</taxon>
        <taxon>Pseudomonadati</taxon>
        <taxon>Myxococcota</taxon>
        <taxon>Myxococcia</taxon>
        <taxon>Myxococcales</taxon>
        <taxon>Sorangiineae</taxon>
        <taxon>Pendulisporaceae</taxon>
        <taxon>Pendulispora</taxon>
    </lineage>
</organism>
<evidence type="ECO:0000313" key="2">
    <source>
        <dbReference type="Proteomes" id="UP001374803"/>
    </source>
</evidence>
<proteinExistence type="predicted"/>
<sequence>MLGEALGHLRRLPGGERVSAFRQFARQITKATNGQWSAKVASASNATVFAGEGGEALVFDPAGNMFRGQLSDEVAFVRLKYGLLEVNFNLLRRL</sequence>
<name>A0ABZ2L1N6_9BACT</name>